<comment type="caution">
    <text evidence="1">The sequence shown here is derived from an EMBL/GenBank/DDBJ whole genome shotgun (WGS) entry which is preliminary data.</text>
</comment>
<gene>
    <name evidence="1" type="ORF">CLV47_11689</name>
</gene>
<dbReference type="Proteomes" id="UP000237752">
    <property type="component" value="Unassembled WGS sequence"/>
</dbReference>
<protein>
    <submittedName>
        <fullName evidence="1">Putative cyclase</fullName>
    </submittedName>
</protein>
<dbReference type="Pfam" id="PF04199">
    <property type="entry name" value="Cyclase"/>
    <property type="match status" value="1"/>
</dbReference>
<sequence>MTRDEPLPDYSSLPELPGGGRSGWGLFGADDNVGMFNLQTPERVTAAARLVRKGAVFSMNAPMDVISPPMFDRKALRRTPIVPAHGRSMDDIFDEFSPQSSSQWDALSHAAYAPGSFYNGVTTSEILDEGRNAIHHVAERGIAGRAVIVDLESVYRAEGADYDPTVPRAVTVEDLSGCLAAQNVQVETGDVLIIHTGFLEWYRRHDDPALRERLASRETLQTLGLQRSEAMAEFIWNLHVSAVVTDLPALEQWPPTFDYDENPFGFLHRFIIGQFGISIGEFWDTAALTQDCRDDGRYEAFLVSAPLHVHGAAGSPANAIAIK</sequence>
<keyword evidence="2" id="KW-1185">Reference proteome</keyword>
<dbReference type="InterPro" id="IPR037175">
    <property type="entry name" value="KFase_sf"/>
</dbReference>
<dbReference type="PANTHER" id="PTHR34861">
    <property type="match status" value="1"/>
</dbReference>
<dbReference type="GO" id="GO:0019441">
    <property type="term" value="P:L-tryptophan catabolic process to kynurenine"/>
    <property type="evidence" value="ECO:0007669"/>
    <property type="project" value="InterPro"/>
</dbReference>
<dbReference type="EMBL" id="PVUE01000016">
    <property type="protein sequence ID" value="PRZ40556.1"/>
    <property type="molecule type" value="Genomic_DNA"/>
</dbReference>
<evidence type="ECO:0000313" key="2">
    <source>
        <dbReference type="Proteomes" id="UP000237752"/>
    </source>
</evidence>
<evidence type="ECO:0000313" key="1">
    <source>
        <dbReference type="EMBL" id="PRZ40556.1"/>
    </source>
</evidence>
<dbReference type="Gene3D" id="3.50.30.50">
    <property type="entry name" value="Putative cyclase"/>
    <property type="match status" value="1"/>
</dbReference>
<dbReference type="SUPFAM" id="SSF102198">
    <property type="entry name" value="Putative cyclase"/>
    <property type="match status" value="1"/>
</dbReference>
<name>A0A2T0ZW22_9ACTN</name>
<dbReference type="AlphaFoldDB" id="A0A2T0ZW22"/>
<dbReference type="RefSeq" id="WP_170111122.1">
    <property type="nucleotide sequence ID" value="NZ_PVUE01000016.1"/>
</dbReference>
<reference evidence="1 2" key="1">
    <citation type="submission" date="2018-03" db="EMBL/GenBank/DDBJ databases">
        <title>Genomic Encyclopedia of Archaeal and Bacterial Type Strains, Phase II (KMG-II): from individual species to whole genera.</title>
        <authorList>
            <person name="Goeker M."/>
        </authorList>
    </citation>
    <scope>NUCLEOTIDE SEQUENCE [LARGE SCALE GENOMIC DNA]</scope>
    <source>
        <strain evidence="1 2">DSM 100065</strain>
    </source>
</reference>
<proteinExistence type="predicted"/>
<organism evidence="1 2">
    <name type="scientific">Antricoccus suffuscus</name>
    <dbReference type="NCBI Taxonomy" id="1629062"/>
    <lineage>
        <taxon>Bacteria</taxon>
        <taxon>Bacillati</taxon>
        <taxon>Actinomycetota</taxon>
        <taxon>Actinomycetes</taxon>
        <taxon>Geodermatophilales</taxon>
        <taxon>Antricoccaceae</taxon>
        <taxon>Antricoccus</taxon>
    </lineage>
</organism>
<dbReference type="GO" id="GO:0004061">
    <property type="term" value="F:arylformamidase activity"/>
    <property type="evidence" value="ECO:0007669"/>
    <property type="project" value="InterPro"/>
</dbReference>
<dbReference type="InterPro" id="IPR007325">
    <property type="entry name" value="KFase/CYL"/>
</dbReference>
<dbReference type="PANTHER" id="PTHR34861:SF10">
    <property type="entry name" value="CYCLASE"/>
    <property type="match status" value="1"/>
</dbReference>
<accession>A0A2T0ZW22</accession>